<gene>
    <name evidence="2" type="ORF">FS320_20440</name>
</gene>
<name>A0A5N7MMZ6_9HYPH</name>
<dbReference type="Pfam" id="PF06114">
    <property type="entry name" value="Peptidase_M78"/>
    <property type="match status" value="1"/>
</dbReference>
<dbReference type="EMBL" id="VOSK01000091">
    <property type="protein sequence ID" value="MPR27484.1"/>
    <property type="molecule type" value="Genomic_DNA"/>
</dbReference>
<keyword evidence="3" id="KW-1185">Reference proteome</keyword>
<protein>
    <submittedName>
        <fullName evidence="2">ImmA/IrrE family metallo-endopeptidase</fullName>
    </submittedName>
</protein>
<evidence type="ECO:0000313" key="3">
    <source>
        <dbReference type="Proteomes" id="UP000403266"/>
    </source>
</evidence>
<accession>A0A5N7MMZ6</accession>
<organism evidence="2 3">
    <name type="scientific">Microvirga tunisiensis</name>
    <dbReference type="NCBI Taxonomy" id="2108360"/>
    <lineage>
        <taxon>Bacteria</taxon>
        <taxon>Pseudomonadati</taxon>
        <taxon>Pseudomonadota</taxon>
        <taxon>Alphaproteobacteria</taxon>
        <taxon>Hyphomicrobiales</taxon>
        <taxon>Methylobacteriaceae</taxon>
        <taxon>Microvirga</taxon>
    </lineage>
</organism>
<comment type="caution">
    <text evidence="2">The sequence shown here is derived from an EMBL/GenBank/DDBJ whole genome shotgun (WGS) entry which is preliminary data.</text>
</comment>
<evidence type="ECO:0000313" key="2">
    <source>
        <dbReference type="EMBL" id="MPR27484.1"/>
    </source>
</evidence>
<feature type="domain" description="IrrE N-terminal-like" evidence="1">
    <location>
        <begin position="116"/>
        <end position="197"/>
    </location>
</feature>
<dbReference type="AlphaFoldDB" id="A0A5N7MMZ6"/>
<sequence>MLCTRPCSHEGGLQTQTTRNILYLVGAMISRPDMLRHVTDEEIEQRVKVLRRELGIQNQSCLDMMAVIQKLSTSFRHFNYQRVPDAEMPDAEAQWDARKGLLRMRESVVGAMQRGEPRARMAIANEIAHFAMRHSGVRTRSTTQTTAGRSLLDAKKEESEARRFAAMFLAPNYLLSSTDTVDDIVDRFGLSFEAAMIRKGEFDAFQRRASGHRRELPSVVVDYLKEAQRRGAKLRTELN</sequence>
<dbReference type="Proteomes" id="UP000403266">
    <property type="component" value="Unassembled WGS sequence"/>
</dbReference>
<reference evidence="2 3" key="1">
    <citation type="journal article" date="2019" name="Syst. Appl. Microbiol.">
        <title>Microvirga tunisiensis sp. nov., a root nodule symbiotic bacterium isolated from Lupinus micranthus and L. luteus grown in Northern Tunisia.</title>
        <authorList>
            <person name="Msaddak A."/>
            <person name="Rejili M."/>
            <person name="Duran D."/>
            <person name="Mars M."/>
            <person name="Palacios J.M."/>
            <person name="Ruiz-Argueso T."/>
            <person name="Rey L."/>
            <person name="Imperial J."/>
        </authorList>
    </citation>
    <scope>NUCLEOTIDE SEQUENCE [LARGE SCALE GENOMIC DNA]</scope>
    <source>
        <strain evidence="2 3">Lmie10</strain>
    </source>
</reference>
<proteinExistence type="predicted"/>
<dbReference type="InterPro" id="IPR010359">
    <property type="entry name" value="IrrE_HExxH"/>
</dbReference>
<dbReference type="OrthoDB" id="9794834at2"/>
<evidence type="ECO:0000259" key="1">
    <source>
        <dbReference type="Pfam" id="PF06114"/>
    </source>
</evidence>